<proteinExistence type="predicted"/>
<keyword evidence="1" id="KW-0732">Signal</keyword>
<dbReference type="PANTHER" id="PTHR36842">
    <property type="entry name" value="PROTEIN TOLB HOMOLOG"/>
    <property type="match status" value="1"/>
</dbReference>
<protein>
    <submittedName>
        <fullName evidence="2">Uncharacterized protein</fullName>
    </submittedName>
</protein>
<reference evidence="2 3" key="1">
    <citation type="submission" date="2017-10" db="EMBL/GenBank/DDBJ databases">
        <title>The draft genome sequence of Lewinella marina KCTC 32374.</title>
        <authorList>
            <person name="Wang K."/>
        </authorList>
    </citation>
    <scope>NUCLEOTIDE SEQUENCE [LARGE SCALE GENOMIC DNA]</scope>
    <source>
        <strain evidence="2 3">MKG-38</strain>
    </source>
</reference>
<dbReference type="RefSeq" id="WP_099105956.1">
    <property type="nucleotide sequence ID" value="NZ_JAATJF010000002.1"/>
</dbReference>
<dbReference type="EMBL" id="PDLO01000002">
    <property type="protein sequence ID" value="PHK99341.1"/>
    <property type="molecule type" value="Genomic_DNA"/>
</dbReference>
<keyword evidence="3" id="KW-1185">Reference proteome</keyword>
<feature type="signal peptide" evidence="1">
    <location>
        <begin position="1"/>
        <end position="18"/>
    </location>
</feature>
<name>A0A2G0CH98_9BACT</name>
<dbReference type="Gene3D" id="2.120.10.30">
    <property type="entry name" value="TolB, C-terminal domain"/>
    <property type="match status" value="1"/>
</dbReference>
<dbReference type="OrthoDB" id="9799878at2"/>
<evidence type="ECO:0000256" key="1">
    <source>
        <dbReference type="SAM" id="SignalP"/>
    </source>
</evidence>
<dbReference type="PANTHER" id="PTHR36842:SF1">
    <property type="entry name" value="PROTEIN TOLB"/>
    <property type="match status" value="1"/>
</dbReference>
<gene>
    <name evidence="2" type="ORF">CGL56_07775</name>
</gene>
<accession>A0A2G0CH98</accession>
<dbReference type="InterPro" id="IPR011042">
    <property type="entry name" value="6-blade_b-propeller_TolB-like"/>
</dbReference>
<dbReference type="AlphaFoldDB" id="A0A2G0CH98"/>
<comment type="caution">
    <text evidence="2">The sequence shown here is derived from an EMBL/GenBank/DDBJ whole genome shotgun (WGS) entry which is preliminary data.</text>
</comment>
<dbReference type="SUPFAM" id="SSF82171">
    <property type="entry name" value="DPP6 N-terminal domain-like"/>
    <property type="match status" value="1"/>
</dbReference>
<evidence type="ECO:0000313" key="3">
    <source>
        <dbReference type="Proteomes" id="UP000226437"/>
    </source>
</evidence>
<evidence type="ECO:0000313" key="2">
    <source>
        <dbReference type="EMBL" id="PHK99341.1"/>
    </source>
</evidence>
<feature type="chain" id="PRO_5013666034" evidence="1">
    <location>
        <begin position="19"/>
        <end position="940"/>
    </location>
</feature>
<organism evidence="2 3">
    <name type="scientific">Neolewinella marina</name>
    <dbReference type="NCBI Taxonomy" id="438751"/>
    <lineage>
        <taxon>Bacteria</taxon>
        <taxon>Pseudomonadati</taxon>
        <taxon>Bacteroidota</taxon>
        <taxon>Saprospiria</taxon>
        <taxon>Saprospirales</taxon>
        <taxon>Lewinellaceae</taxon>
        <taxon>Neolewinella</taxon>
    </lineage>
</organism>
<dbReference type="Proteomes" id="UP000226437">
    <property type="component" value="Unassembled WGS sequence"/>
</dbReference>
<sequence length="940" mass="104626">MKPILAAILLTLSGLLTAQDLGLHPPEVDWQQLRADHVRVIFPRGYESRARRVASLVDRLATDHQRSVGDRLYDFDLVLQTPNMAINGYVGLGPFRSEFYVTPPQGFSRLSNTDWVDLLTIHEFRHVQQTSNERRGLTYLASVLQGQLGWAVLSGIATPNWFTEGDAVVAETALTASGRGRTPAFSGDLRALLDQNVIYRYPKARNGSFRSLVPDHYRYGYAMVTYAREAFGNDVWKPVLQEGAAFRGLLYPFSRALRRETGLTTRDLYYRTMADLEQRQDSALQERRPLREGEAIGSAQRRDIRDYRFAFHDGQGRLLALRNSYRELPALVEVGNPDRVITRVGIQREPWLAGSHRFALWTQYGQDPRYTNQSYSDLVVYELATGRRRTLTTRGHYLAGSFSPDERRIVAVWFDPLAAAPELHLLDVATGALLQRRAVSANNLAWPRFSTDGEHIYFLGQTHAGVAIQAWHPATDEVTTLRPSSPAPVDMLSVAPSGELLYSGGRTGVDNVYRLDPATGAVSRLTDVAIGAYYPRQSGTDLYYSSPTPHGERLRRLSLSDVTAVPAAEGITPGIFERPAAFAAEATVLPAELEVENYPIQDFSNTLGGIKLHSWSFNGSYVTPGLAVEFANALNTAELVLDGRYNINENRYSGGVTAAYGGLFPVIELAGRYRDRNTVVQVADIDSLSFVGQEFMQLTVGPTATVPLQWVAGNTVTTIQPSVGYQYYALRQTEAGPLPPNFGNLSLGLSASHLLRTAYRQVQPRWGVLASLTYDRALGTAASGERWLAQGSVFLPGVALTHGIRLDLAAQGEQAENLYQYPDLFRYARGYNAPLNDRVWRLGANYQLPLLYPDLGILGITYFKRIRLNAFYDLSRFTIDAPRELTLSENSAGGQLYFDNVWLNAQLITVGVEAAYRLNRDFFSSDEDDLQFRLLVSGSF</sequence>